<comment type="caution">
    <text evidence="4">The sequence shown here is derived from an EMBL/GenBank/DDBJ whole genome shotgun (WGS) entry which is preliminary data.</text>
</comment>
<protein>
    <submittedName>
        <fullName evidence="4">G3214 protein</fullName>
    </submittedName>
</protein>
<sequence length="427" mass="46936">MDSCDVAIVGGGPGGLAAAACIHIAKPALRIKVLERARSMRPAGFVIGILPNALNAIRAMDTQLYHDCLAELTPAEDEQSNVWSKNTGECRFKFDGCEARKRYDKYGGAIFPVAWYDLQRFWARRLPAGALRLDSTFELYEETEDAIIVHLKDGTTLQSKVLVGADGNLSTVRKQLLDDGLPRYAGLAIWRAMGARPDYWPTHAGLLNWTDEEEVHRVMTYALSGNRLTWNVAVPWPFEKLDQLGSRRYIAQANDSAASADPSGKRRRCLEALAHAEGGWPQYLLDMIAATPLEGITEHGLFYREAEDCHQYGKGRVTLLGDAAHLTAAALGQGTSLTMEDALELGRAMALHGATPAALRMFEAVRAPRAAEVQRASVALVKRWGKQKGALAVKEEQRESERFFSQTFEPMLHLKHSSHPGAATQSG</sequence>
<evidence type="ECO:0000256" key="1">
    <source>
        <dbReference type="ARBA" id="ARBA00023002"/>
    </source>
</evidence>
<dbReference type="EMBL" id="CAXHTA020000005">
    <property type="protein sequence ID" value="CAL5221087.1"/>
    <property type="molecule type" value="Genomic_DNA"/>
</dbReference>
<dbReference type="InterPro" id="IPR036188">
    <property type="entry name" value="FAD/NAD-bd_sf"/>
</dbReference>
<dbReference type="PANTHER" id="PTHR13789">
    <property type="entry name" value="MONOOXYGENASE"/>
    <property type="match status" value="1"/>
</dbReference>
<dbReference type="PRINTS" id="PR00420">
    <property type="entry name" value="RNGMNOXGNASE"/>
</dbReference>
<proteinExistence type="predicted"/>
<organism evidence="4 5">
    <name type="scientific">Coccomyxa viridis</name>
    <dbReference type="NCBI Taxonomy" id="1274662"/>
    <lineage>
        <taxon>Eukaryota</taxon>
        <taxon>Viridiplantae</taxon>
        <taxon>Chlorophyta</taxon>
        <taxon>core chlorophytes</taxon>
        <taxon>Trebouxiophyceae</taxon>
        <taxon>Trebouxiophyceae incertae sedis</taxon>
        <taxon>Coccomyxaceae</taxon>
        <taxon>Coccomyxa</taxon>
    </lineage>
</organism>
<dbReference type="InterPro" id="IPR002938">
    <property type="entry name" value="FAD-bd"/>
</dbReference>
<dbReference type="Proteomes" id="UP001497392">
    <property type="component" value="Unassembled WGS sequence"/>
</dbReference>
<feature type="domain" description="FAD-binding" evidence="3">
    <location>
        <begin position="141"/>
        <end position="375"/>
    </location>
</feature>
<dbReference type="InterPro" id="IPR050493">
    <property type="entry name" value="FAD-dep_Monooxygenase_BioMet"/>
</dbReference>
<accession>A0ABP1FU63</accession>
<keyword evidence="1" id="KW-0560">Oxidoreductase</keyword>
<dbReference type="PANTHER" id="PTHR13789:SF309">
    <property type="entry name" value="PUTATIVE (AFU_ORTHOLOGUE AFUA_6G14510)-RELATED"/>
    <property type="match status" value="1"/>
</dbReference>
<keyword evidence="2" id="KW-0503">Monooxygenase</keyword>
<dbReference type="SUPFAM" id="SSF51905">
    <property type="entry name" value="FAD/NAD(P)-binding domain"/>
    <property type="match status" value="1"/>
</dbReference>
<dbReference type="Pfam" id="PF01494">
    <property type="entry name" value="FAD_binding_3"/>
    <property type="match status" value="1"/>
</dbReference>
<gene>
    <name evidence="4" type="primary">g3214</name>
    <name evidence="4" type="ORF">VP750_LOCUS2746</name>
</gene>
<evidence type="ECO:0000313" key="4">
    <source>
        <dbReference type="EMBL" id="CAL5221087.1"/>
    </source>
</evidence>
<name>A0ABP1FU63_9CHLO</name>
<keyword evidence="5" id="KW-1185">Reference proteome</keyword>
<evidence type="ECO:0000313" key="5">
    <source>
        <dbReference type="Proteomes" id="UP001497392"/>
    </source>
</evidence>
<reference evidence="4 5" key="1">
    <citation type="submission" date="2024-06" db="EMBL/GenBank/DDBJ databases">
        <authorList>
            <person name="Kraege A."/>
            <person name="Thomma B."/>
        </authorList>
    </citation>
    <scope>NUCLEOTIDE SEQUENCE [LARGE SCALE GENOMIC DNA]</scope>
</reference>
<dbReference type="Gene3D" id="3.50.50.60">
    <property type="entry name" value="FAD/NAD(P)-binding domain"/>
    <property type="match status" value="1"/>
</dbReference>
<evidence type="ECO:0000259" key="3">
    <source>
        <dbReference type="Pfam" id="PF01494"/>
    </source>
</evidence>
<evidence type="ECO:0000256" key="2">
    <source>
        <dbReference type="ARBA" id="ARBA00023033"/>
    </source>
</evidence>